<keyword evidence="9 11" id="KW-0811">Translocation</keyword>
<keyword evidence="4 11" id="KW-0813">Transport</keyword>
<sequence>MYQLILMIHVVVAVVLIGLVLIQHGKGADIGAAFGSGASNTLFGSQGTGSFLFKLTGGLALTFFVTSLLLSYLVSIQYQKAEQQAAPQQTSVPVNSIPVPVDSSSSSDKTK</sequence>
<dbReference type="Proteomes" id="UP000002770">
    <property type="component" value="Unassembled WGS sequence"/>
</dbReference>
<feature type="transmembrane region" description="Helical" evidence="11">
    <location>
        <begin position="51"/>
        <end position="74"/>
    </location>
</feature>
<name>G9ETZ1_9GAMM</name>
<accession>G9ETZ1</accession>
<reference evidence="13 14" key="1">
    <citation type="journal article" date="2011" name="BMC Genomics">
        <title>Insight into cross-talk between intra-amoebal pathogens.</title>
        <authorList>
            <person name="Gimenez G."/>
            <person name="Bertelli C."/>
            <person name="Moliner C."/>
            <person name="Robert C."/>
            <person name="Raoult D."/>
            <person name="Fournier P.E."/>
            <person name="Greub G."/>
        </authorList>
    </citation>
    <scope>NUCLEOTIDE SEQUENCE [LARGE SCALE GENOMIC DNA]</scope>
    <source>
        <strain evidence="13 14">LLAP12</strain>
    </source>
</reference>
<comment type="similarity">
    <text evidence="2 11">Belongs to the SecG family.</text>
</comment>
<evidence type="ECO:0000256" key="12">
    <source>
        <dbReference type="SAM" id="MobiDB-lite"/>
    </source>
</evidence>
<dbReference type="GO" id="GO:0015450">
    <property type="term" value="F:protein-transporting ATPase activity"/>
    <property type="evidence" value="ECO:0007669"/>
    <property type="project" value="UniProtKB-UniRule"/>
</dbReference>
<keyword evidence="5 11" id="KW-1003">Cell membrane</keyword>
<dbReference type="GO" id="GO:0009306">
    <property type="term" value="P:protein secretion"/>
    <property type="evidence" value="ECO:0007669"/>
    <property type="project" value="UniProtKB-UniRule"/>
</dbReference>
<proteinExistence type="inferred from homology"/>
<evidence type="ECO:0000256" key="2">
    <source>
        <dbReference type="ARBA" id="ARBA00008445"/>
    </source>
</evidence>
<comment type="subcellular location">
    <subcellularLocation>
        <location evidence="1 11">Cell membrane</location>
        <topology evidence="1 11">Multi-pass membrane protein</topology>
    </subcellularLocation>
</comment>
<dbReference type="EMBL" id="JH413848">
    <property type="protein sequence ID" value="EHL29342.1"/>
    <property type="molecule type" value="Genomic_DNA"/>
</dbReference>
<protein>
    <recommendedName>
        <fullName evidence="3 11">Protein-export membrane protein SecG</fullName>
    </recommendedName>
</protein>
<dbReference type="PRINTS" id="PR01651">
    <property type="entry name" value="SECGEXPORT"/>
</dbReference>
<comment type="function">
    <text evidence="11">Involved in protein export. Participates in an early event of protein translocation.</text>
</comment>
<dbReference type="InterPro" id="IPR004692">
    <property type="entry name" value="SecG"/>
</dbReference>
<dbReference type="GO" id="GO:0065002">
    <property type="term" value="P:intracellular protein transmembrane transport"/>
    <property type="evidence" value="ECO:0007669"/>
    <property type="project" value="TreeGrafter"/>
</dbReference>
<feature type="compositionally biased region" description="Low complexity" evidence="12">
    <location>
        <begin position="91"/>
        <end position="111"/>
    </location>
</feature>
<evidence type="ECO:0000256" key="1">
    <source>
        <dbReference type="ARBA" id="ARBA00004651"/>
    </source>
</evidence>
<evidence type="ECO:0000256" key="9">
    <source>
        <dbReference type="ARBA" id="ARBA00023010"/>
    </source>
</evidence>
<evidence type="ECO:0000256" key="6">
    <source>
        <dbReference type="ARBA" id="ARBA00022692"/>
    </source>
</evidence>
<dbReference type="InParanoid" id="G9ETZ1"/>
<evidence type="ECO:0000313" key="14">
    <source>
        <dbReference type="Proteomes" id="UP000002770"/>
    </source>
</evidence>
<evidence type="ECO:0000313" key="13">
    <source>
        <dbReference type="EMBL" id="EHL29342.1"/>
    </source>
</evidence>
<feature type="region of interest" description="Disordered" evidence="12">
    <location>
        <begin position="84"/>
        <end position="111"/>
    </location>
</feature>
<dbReference type="RefSeq" id="WP_006872645.1">
    <property type="nucleotide sequence ID" value="NZ_JH413848.1"/>
</dbReference>
<dbReference type="Pfam" id="PF03840">
    <property type="entry name" value="SecG"/>
    <property type="match status" value="1"/>
</dbReference>
<dbReference type="GO" id="GO:0043952">
    <property type="term" value="P:protein transport by the Sec complex"/>
    <property type="evidence" value="ECO:0007669"/>
    <property type="project" value="TreeGrafter"/>
</dbReference>
<dbReference type="HOGENOM" id="CLU_094156_2_0_6"/>
<dbReference type="GO" id="GO:0005886">
    <property type="term" value="C:plasma membrane"/>
    <property type="evidence" value="ECO:0007669"/>
    <property type="project" value="UniProtKB-SubCell"/>
</dbReference>
<dbReference type="FunCoup" id="G9ETZ1">
    <property type="interactions" value="202"/>
</dbReference>
<evidence type="ECO:0000256" key="5">
    <source>
        <dbReference type="ARBA" id="ARBA00022475"/>
    </source>
</evidence>
<organism evidence="13 14">
    <name type="scientific">Legionella drancourtii LLAP12</name>
    <dbReference type="NCBI Taxonomy" id="658187"/>
    <lineage>
        <taxon>Bacteria</taxon>
        <taxon>Pseudomonadati</taxon>
        <taxon>Pseudomonadota</taxon>
        <taxon>Gammaproteobacteria</taxon>
        <taxon>Legionellales</taxon>
        <taxon>Legionellaceae</taxon>
        <taxon>Legionella</taxon>
    </lineage>
</organism>
<evidence type="ECO:0000256" key="8">
    <source>
        <dbReference type="ARBA" id="ARBA00022989"/>
    </source>
</evidence>
<evidence type="ECO:0000256" key="4">
    <source>
        <dbReference type="ARBA" id="ARBA00022448"/>
    </source>
</evidence>
<evidence type="ECO:0000256" key="7">
    <source>
        <dbReference type="ARBA" id="ARBA00022927"/>
    </source>
</evidence>
<keyword evidence="14" id="KW-1185">Reference proteome</keyword>
<dbReference type="PANTHER" id="PTHR34182:SF1">
    <property type="entry name" value="PROTEIN-EXPORT MEMBRANE PROTEIN SECG"/>
    <property type="match status" value="1"/>
</dbReference>
<dbReference type="STRING" id="658187.LDG_8778"/>
<dbReference type="NCBIfam" id="TIGR00810">
    <property type="entry name" value="secG"/>
    <property type="match status" value="1"/>
</dbReference>
<dbReference type="OrthoDB" id="9813947at2"/>
<comment type="caution">
    <text evidence="11">Lacks conserved residue(s) required for the propagation of feature annotation.</text>
</comment>
<dbReference type="AlphaFoldDB" id="G9ETZ1"/>
<evidence type="ECO:0000256" key="11">
    <source>
        <dbReference type="RuleBase" id="RU365087"/>
    </source>
</evidence>
<evidence type="ECO:0000256" key="10">
    <source>
        <dbReference type="ARBA" id="ARBA00023136"/>
    </source>
</evidence>
<gene>
    <name evidence="13" type="ORF">LDG_8778</name>
</gene>
<evidence type="ECO:0000256" key="3">
    <source>
        <dbReference type="ARBA" id="ARBA00017876"/>
    </source>
</evidence>
<keyword evidence="7 11" id="KW-0653">Protein transport</keyword>
<keyword evidence="10 11" id="KW-0472">Membrane</keyword>
<keyword evidence="6 11" id="KW-0812">Transmembrane</keyword>
<dbReference type="PANTHER" id="PTHR34182">
    <property type="entry name" value="PROTEIN-EXPORT MEMBRANE PROTEIN SECG"/>
    <property type="match status" value="1"/>
</dbReference>
<dbReference type="eggNOG" id="COG1314">
    <property type="taxonomic scope" value="Bacteria"/>
</dbReference>
<keyword evidence="8 11" id="KW-1133">Transmembrane helix</keyword>